<feature type="transmembrane region" description="Helical" evidence="2">
    <location>
        <begin position="57"/>
        <end position="76"/>
    </location>
</feature>
<gene>
    <name evidence="3" type="ORF">BGZ97_006583</name>
</gene>
<feature type="transmembrane region" description="Helical" evidence="2">
    <location>
        <begin position="228"/>
        <end position="247"/>
    </location>
</feature>
<keyword evidence="2" id="KW-1133">Transmembrane helix</keyword>
<evidence type="ECO:0000313" key="4">
    <source>
        <dbReference type="Proteomes" id="UP000823405"/>
    </source>
</evidence>
<keyword evidence="2" id="KW-0472">Membrane</keyword>
<feature type="region of interest" description="Disordered" evidence="1">
    <location>
        <begin position="354"/>
        <end position="384"/>
    </location>
</feature>
<keyword evidence="4" id="KW-1185">Reference proteome</keyword>
<dbReference type="PANTHER" id="PTHR39470:SF1">
    <property type="entry name" value="CHORISMATE SYNTHASE PROTEIN"/>
    <property type="match status" value="1"/>
</dbReference>
<comment type="caution">
    <text evidence="3">The sequence shown here is derived from an EMBL/GenBank/DDBJ whole genome shotgun (WGS) entry which is preliminary data.</text>
</comment>
<sequence length="384" mass="42879">MLDSSIIQVLLVIGFPYIIKAVRSFFAKAPPPSPLQRLNNKQNPTVKTQPPSKWNQFMYLLLTAATVFHLAQLTFYNHPNVFKTLSLPADCPNFILHQSWKERSAADPTFLTRFPDSMREQFKAMESRLIYILYGQDAFVNCDHCSERNDYLMYLFPNAIASYAGMAILLGMATTQTSHLNRQRTWGSAGLVVLALFEYSVLHSSSEAVNLSALVKQEKVLVGARGAYAVRHGSLALMAMTLMGLIYRSGRSTGPRSEVEILNDLCQAQEAMIQRHRALQLARVASLRDPLLRKQFVEYWKRREVEHGLLLSDTEYKEARDLALSRIDVETLTQEANQYIEAVIQAGERVADDTAATSAHASSSTSGTSAKGEGLTKLGQEMAP</sequence>
<dbReference type="PANTHER" id="PTHR39470">
    <property type="entry name" value="CHROMOSOME 10, WHOLE GENOME SHOTGUN SEQUENCE"/>
    <property type="match status" value="1"/>
</dbReference>
<protein>
    <submittedName>
        <fullName evidence="3">Uncharacterized protein</fullName>
    </submittedName>
</protein>
<evidence type="ECO:0000256" key="1">
    <source>
        <dbReference type="SAM" id="MobiDB-lite"/>
    </source>
</evidence>
<evidence type="ECO:0000313" key="3">
    <source>
        <dbReference type="EMBL" id="KAG0316618.1"/>
    </source>
</evidence>
<dbReference type="Proteomes" id="UP000823405">
    <property type="component" value="Unassembled WGS sequence"/>
</dbReference>
<dbReference type="OrthoDB" id="4218123at2759"/>
<dbReference type="EMBL" id="JAAAIN010000292">
    <property type="protein sequence ID" value="KAG0316618.1"/>
    <property type="molecule type" value="Genomic_DNA"/>
</dbReference>
<organism evidence="3 4">
    <name type="scientific">Linnemannia gamsii</name>
    <dbReference type="NCBI Taxonomy" id="64522"/>
    <lineage>
        <taxon>Eukaryota</taxon>
        <taxon>Fungi</taxon>
        <taxon>Fungi incertae sedis</taxon>
        <taxon>Mucoromycota</taxon>
        <taxon>Mortierellomycotina</taxon>
        <taxon>Mortierellomycetes</taxon>
        <taxon>Mortierellales</taxon>
        <taxon>Mortierellaceae</taxon>
        <taxon>Linnemannia</taxon>
    </lineage>
</organism>
<dbReference type="AlphaFoldDB" id="A0A9P6UQN8"/>
<feature type="transmembrane region" description="Helical" evidence="2">
    <location>
        <begin position="185"/>
        <end position="202"/>
    </location>
</feature>
<feature type="compositionally biased region" description="Low complexity" evidence="1">
    <location>
        <begin position="354"/>
        <end position="370"/>
    </location>
</feature>
<feature type="transmembrane region" description="Helical" evidence="2">
    <location>
        <begin position="6"/>
        <end position="26"/>
    </location>
</feature>
<name>A0A9P6UQN8_9FUNG</name>
<accession>A0A9P6UQN8</accession>
<feature type="transmembrane region" description="Helical" evidence="2">
    <location>
        <begin position="151"/>
        <end position="173"/>
    </location>
</feature>
<proteinExistence type="predicted"/>
<evidence type="ECO:0000256" key="2">
    <source>
        <dbReference type="SAM" id="Phobius"/>
    </source>
</evidence>
<reference evidence="3" key="1">
    <citation type="journal article" date="2020" name="Fungal Divers.">
        <title>Resolving the Mortierellaceae phylogeny through synthesis of multi-gene phylogenetics and phylogenomics.</title>
        <authorList>
            <person name="Vandepol N."/>
            <person name="Liber J."/>
            <person name="Desiro A."/>
            <person name="Na H."/>
            <person name="Kennedy M."/>
            <person name="Barry K."/>
            <person name="Grigoriev I.V."/>
            <person name="Miller A.N."/>
            <person name="O'Donnell K."/>
            <person name="Stajich J.E."/>
            <person name="Bonito G."/>
        </authorList>
    </citation>
    <scope>NUCLEOTIDE SEQUENCE</scope>
    <source>
        <strain evidence="3">NVP60</strain>
    </source>
</reference>
<keyword evidence="2" id="KW-0812">Transmembrane</keyword>